<dbReference type="VEuPathDB" id="VectorBase:ISCI014330"/>
<keyword evidence="4" id="KW-1185">Reference proteome</keyword>
<keyword evidence="1" id="KW-0812">Transmembrane</keyword>
<dbReference type="Proteomes" id="UP000001555">
    <property type="component" value="Unassembled WGS sequence"/>
</dbReference>
<sequence>MLSLEHLSSALYTAYQHNSFQREGKVLYRTKPLDAFYQSIWLSLPRLFYAPCSFYGTNILCLLSLFLACFNYFFFFFFCWGLFMACQMEAAGWTPWCF</sequence>
<dbReference type="AlphaFoldDB" id="B7QIX5"/>
<evidence type="ECO:0000256" key="1">
    <source>
        <dbReference type="SAM" id="Phobius"/>
    </source>
</evidence>
<dbReference type="InParanoid" id="B7QIX5"/>
<proteinExistence type="predicted"/>
<dbReference type="EMBL" id="ABJB010544090">
    <property type="status" value="NOT_ANNOTATED_CDS"/>
    <property type="molecule type" value="Genomic_DNA"/>
</dbReference>
<dbReference type="EnsemblMetazoa" id="ISCW014330-RA">
    <property type="protein sequence ID" value="ISCW014330-PA"/>
    <property type="gene ID" value="ISCW014330"/>
</dbReference>
<protein>
    <submittedName>
        <fullName evidence="2 3">Uncharacterized protein</fullName>
    </submittedName>
</protein>
<evidence type="ECO:0000313" key="2">
    <source>
        <dbReference type="EMBL" id="EEC18797.1"/>
    </source>
</evidence>
<evidence type="ECO:0000313" key="4">
    <source>
        <dbReference type="Proteomes" id="UP000001555"/>
    </source>
</evidence>
<keyword evidence="1" id="KW-1133">Transmembrane helix</keyword>
<reference evidence="3" key="2">
    <citation type="submission" date="2020-05" db="UniProtKB">
        <authorList>
            <consortium name="EnsemblMetazoa"/>
        </authorList>
    </citation>
    <scope>IDENTIFICATION</scope>
    <source>
        <strain evidence="3">wikel</strain>
    </source>
</reference>
<dbReference type="HOGENOM" id="CLU_2335965_0_0_1"/>
<accession>B7QIX5</accession>
<reference evidence="2 4" key="1">
    <citation type="submission" date="2008-03" db="EMBL/GenBank/DDBJ databases">
        <title>Annotation of Ixodes scapularis.</title>
        <authorList>
            <consortium name="Ixodes scapularis Genome Project Consortium"/>
            <person name="Caler E."/>
            <person name="Hannick L.I."/>
            <person name="Bidwell S."/>
            <person name="Joardar V."/>
            <person name="Thiagarajan M."/>
            <person name="Amedeo P."/>
            <person name="Galinsky K.J."/>
            <person name="Schobel S."/>
            <person name="Inman J."/>
            <person name="Hostetler J."/>
            <person name="Miller J."/>
            <person name="Hammond M."/>
            <person name="Megy K."/>
            <person name="Lawson D."/>
            <person name="Kodira C."/>
            <person name="Sutton G."/>
            <person name="Meyer J."/>
            <person name="Hill C.A."/>
            <person name="Birren B."/>
            <person name="Nene V."/>
            <person name="Collins F."/>
            <person name="Alarcon-Chaidez F."/>
            <person name="Wikel S."/>
            <person name="Strausberg R."/>
        </authorList>
    </citation>
    <scope>NUCLEOTIDE SEQUENCE [LARGE SCALE GENOMIC DNA]</scope>
    <source>
        <strain evidence="4">Wikel</strain>
        <strain evidence="2">Wikel colony</strain>
    </source>
</reference>
<dbReference type="EMBL" id="DS948411">
    <property type="protein sequence ID" value="EEC18797.1"/>
    <property type="molecule type" value="Genomic_DNA"/>
</dbReference>
<organism>
    <name type="scientific">Ixodes scapularis</name>
    <name type="common">Black-legged tick</name>
    <name type="synonym">Deer tick</name>
    <dbReference type="NCBI Taxonomy" id="6945"/>
    <lineage>
        <taxon>Eukaryota</taxon>
        <taxon>Metazoa</taxon>
        <taxon>Ecdysozoa</taxon>
        <taxon>Arthropoda</taxon>
        <taxon>Chelicerata</taxon>
        <taxon>Arachnida</taxon>
        <taxon>Acari</taxon>
        <taxon>Parasitiformes</taxon>
        <taxon>Ixodida</taxon>
        <taxon>Ixodoidea</taxon>
        <taxon>Ixodidae</taxon>
        <taxon>Ixodinae</taxon>
        <taxon>Ixodes</taxon>
    </lineage>
</organism>
<feature type="transmembrane region" description="Helical" evidence="1">
    <location>
        <begin position="54"/>
        <end position="83"/>
    </location>
</feature>
<gene>
    <name evidence="2" type="ORF">IscW_ISCW014330</name>
</gene>
<dbReference type="PaxDb" id="6945-B7QIX5"/>
<keyword evidence="1" id="KW-0472">Membrane</keyword>
<name>B7QIX5_IXOSC</name>
<evidence type="ECO:0000313" key="3">
    <source>
        <dbReference type="EnsemblMetazoa" id="ISCW014330-PA"/>
    </source>
</evidence>
<dbReference type="VEuPathDB" id="VectorBase:ISCW014330"/>